<dbReference type="STRING" id="697281.Mahau_0629"/>
<organism evidence="4 5">
    <name type="scientific">Mahella australiensis (strain DSM 15567 / CIP 107919 / 50-1 BON)</name>
    <dbReference type="NCBI Taxonomy" id="697281"/>
    <lineage>
        <taxon>Bacteria</taxon>
        <taxon>Bacillati</taxon>
        <taxon>Bacillota</taxon>
        <taxon>Clostridia</taxon>
        <taxon>Thermoanaerobacterales</taxon>
        <taxon>Thermoanaerobacterales Family IV. Incertae Sedis</taxon>
        <taxon>Mahella</taxon>
    </lineage>
</organism>
<evidence type="ECO:0000313" key="4">
    <source>
        <dbReference type="EMBL" id="AEE95832.1"/>
    </source>
</evidence>
<keyword evidence="3" id="KW-0406">Ion transport</keyword>
<dbReference type="eggNOG" id="COG1436">
    <property type="taxonomic scope" value="Bacteria"/>
</dbReference>
<dbReference type="Gene3D" id="3.40.50.10580">
    <property type="entry name" value="ATPase, V1 complex, subunit F"/>
    <property type="match status" value="1"/>
</dbReference>
<dbReference type="KEGG" id="mas:Mahau_0629"/>
<dbReference type="NCBIfam" id="NF002384">
    <property type="entry name" value="PRK01395.1"/>
    <property type="match status" value="1"/>
</dbReference>
<gene>
    <name evidence="4" type="ordered locus">Mahau_0629</name>
</gene>
<evidence type="ECO:0000256" key="2">
    <source>
        <dbReference type="ARBA" id="ARBA00022448"/>
    </source>
</evidence>
<dbReference type="Pfam" id="PF01990">
    <property type="entry name" value="ATP-synt_F"/>
    <property type="match status" value="1"/>
</dbReference>
<dbReference type="Proteomes" id="UP000008457">
    <property type="component" value="Chromosome"/>
</dbReference>
<evidence type="ECO:0000256" key="1">
    <source>
        <dbReference type="ARBA" id="ARBA00010148"/>
    </source>
</evidence>
<dbReference type="GO" id="GO:0046961">
    <property type="term" value="F:proton-transporting ATPase activity, rotational mechanism"/>
    <property type="evidence" value="ECO:0007669"/>
    <property type="project" value="InterPro"/>
</dbReference>
<accession>F4A014</accession>
<dbReference type="OrthoDB" id="5311at2"/>
<name>F4A014_MAHA5</name>
<reference evidence="4 5" key="2">
    <citation type="journal article" date="2011" name="Stand. Genomic Sci.">
        <title>Complete genome sequence of Mahella australiensis type strain (50-1 BON).</title>
        <authorList>
            <person name="Sikorski J."/>
            <person name="Teshima H."/>
            <person name="Nolan M."/>
            <person name="Lucas S."/>
            <person name="Hammon N."/>
            <person name="Deshpande S."/>
            <person name="Cheng J.F."/>
            <person name="Pitluck S."/>
            <person name="Liolios K."/>
            <person name="Pagani I."/>
            <person name="Ivanova N."/>
            <person name="Huntemann M."/>
            <person name="Mavromatis K."/>
            <person name="Ovchinikova G."/>
            <person name="Pati A."/>
            <person name="Tapia R."/>
            <person name="Han C."/>
            <person name="Goodwin L."/>
            <person name="Chen A."/>
            <person name="Palaniappan K."/>
            <person name="Land M."/>
            <person name="Hauser L."/>
            <person name="Ngatchou-Djao O.D."/>
            <person name="Rohde M."/>
            <person name="Pukall R."/>
            <person name="Spring S."/>
            <person name="Abt B."/>
            <person name="Goker M."/>
            <person name="Detter J.C."/>
            <person name="Woyke T."/>
            <person name="Bristow J."/>
            <person name="Markowitz V."/>
            <person name="Hugenholtz P."/>
            <person name="Eisen J.A."/>
            <person name="Kyrpides N.C."/>
            <person name="Klenk H.P."/>
            <person name="Lapidus A."/>
        </authorList>
    </citation>
    <scope>NUCLEOTIDE SEQUENCE [LARGE SCALE GENOMIC DNA]</scope>
    <source>
        <strain evidence="5">DSM 15567 / CIP 107919 / 50-1 BON</strain>
    </source>
</reference>
<comment type="similarity">
    <text evidence="1">Belongs to the V-ATPase F subunit family.</text>
</comment>
<keyword evidence="5" id="KW-1185">Reference proteome</keyword>
<dbReference type="InterPro" id="IPR036906">
    <property type="entry name" value="ATPase_V1_fsu_sf"/>
</dbReference>
<evidence type="ECO:0000313" key="5">
    <source>
        <dbReference type="Proteomes" id="UP000008457"/>
    </source>
</evidence>
<dbReference type="InterPro" id="IPR008218">
    <property type="entry name" value="ATPase_V1-cplx_f_g_su"/>
</dbReference>
<keyword evidence="2" id="KW-0813">Transport</keyword>
<dbReference type="AlphaFoldDB" id="F4A014"/>
<evidence type="ECO:0000256" key="3">
    <source>
        <dbReference type="ARBA" id="ARBA00023065"/>
    </source>
</evidence>
<sequence>MYKVGVIGDRDSVVGFRSLGLDVFAVYNFDEAAACIDTLAKEDYAVLFVTENMAEGIENVIAKYRDRVFPIITLIPSNQGVKGIGMQDLKRNVEKAVGADILFGKEG</sequence>
<protein>
    <submittedName>
        <fullName evidence="4">Vacuolar H+transporting two-sector ATPase F subunit</fullName>
    </submittedName>
</protein>
<dbReference type="SUPFAM" id="SSF159468">
    <property type="entry name" value="AtpF-like"/>
    <property type="match status" value="1"/>
</dbReference>
<dbReference type="RefSeq" id="WP_013780265.1">
    <property type="nucleotide sequence ID" value="NC_015520.1"/>
</dbReference>
<proteinExistence type="inferred from homology"/>
<dbReference type="EMBL" id="CP002360">
    <property type="protein sequence ID" value="AEE95832.1"/>
    <property type="molecule type" value="Genomic_DNA"/>
</dbReference>
<dbReference type="HOGENOM" id="CLU_135754_1_0_9"/>
<reference evidence="5" key="1">
    <citation type="submission" date="2010-11" db="EMBL/GenBank/DDBJ databases">
        <title>The complete genome of Mahella australiensis DSM 15567.</title>
        <authorList>
            <consortium name="US DOE Joint Genome Institute (JGI-PGF)"/>
            <person name="Lucas S."/>
            <person name="Copeland A."/>
            <person name="Lapidus A."/>
            <person name="Bruce D."/>
            <person name="Goodwin L."/>
            <person name="Pitluck S."/>
            <person name="Kyrpides N."/>
            <person name="Mavromatis K."/>
            <person name="Pagani I."/>
            <person name="Ivanova N."/>
            <person name="Teshima H."/>
            <person name="Brettin T."/>
            <person name="Detter J.C."/>
            <person name="Han C."/>
            <person name="Tapia R."/>
            <person name="Land M."/>
            <person name="Hauser L."/>
            <person name="Markowitz V."/>
            <person name="Cheng J.-F."/>
            <person name="Hugenholtz P."/>
            <person name="Woyke T."/>
            <person name="Wu D."/>
            <person name="Spring S."/>
            <person name="Pukall R."/>
            <person name="Steenblock K."/>
            <person name="Schneider S."/>
            <person name="Klenk H.-P."/>
            <person name="Eisen J.A."/>
        </authorList>
    </citation>
    <scope>NUCLEOTIDE SEQUENCE [LARGE SCALE GENOMIC DNA]</scope>
    <source>
        <strain evidence="5">DSM 15567 / CIP 107919 / 50-1 BON</strain>
    </source>
</reference>